<name>A0A2Z7CF57_9LAMI</name>
<dbReference type="EMBL" id="KQ996039">
    <property type="protein sequence ID" value="KZV45568.1"/>
    <property type="molecule type" value="Genomic_DNA"/>
</dbReference>
<organism evidence="2 3">
    <name type="scientific">Dorcoceras hygrometricum</name>
    <dbReference type="NCBI Taxonomy" id="472368"/>
    <lineage>
        <taxon>Eukaryota</taxon>
        <taxon>Viridiplantae</taxon>
        <taxon>Streptophyta</taxon>
        <taxon>Embryophyta</taxon>
        <taxon>Tracheophyta</taxon>
        <taxon>Spermatophyta</taxon>
        <taxon>Magnoliopsida</taxon>
        <taxon>eudicotyledons</taxon>
        <taxon>Gunneridae</taxon>
        <taxon>Pentapetalae</taxon>
        <taxon>asterids</taxon>
        <taxon>lamiids</taxon>
        <taxon>Lamiales</taxon>
        <taxon>Gesneriaceae</taxon>
        <taxon>Didymocarpoideae</taxon>
        <taxon>Trichosporeae</taxon>
        <taxon>Loxocarpinae</taxon>
        <taxon>Dorcoceras</taxon>
    </lineage>
</organism>
<sequence length="190" mass="20825">MLPSAFSVVGVVTSSFWISIEDSSELREHSAVGIQQWRNQMSTLVNSALSRAISCPCELLDLSFREIPAEKTQKKKKKSGRSNRYLLVKQICSGQTALSPAADSSVTCCQQICHLLPTALSFAADSSVTCCQQICHLLPIDLSLAANRFRHWLSTDFVTGCQQISSLVKPTSTQSTQQPTQQSTQQSTQL</sequence>
<keyword evidence="3" id="KW-1185">Reference proteome</keyword>
<dbReference type="Proteomes" id="UP000250235">
    <property type="component" value="Unassembled WGS sequence"/>
</dbReference>
<feature type="region of interest" description="Disordered" evidence="1">
    <location>
        <begin position="170"/>
        <end position="190"/>
    </location>
</feature>
<protein>
    <submittedName>
        <fullName evidence="2">Uncharacterized protein</fullName>
    </submittedName>
</protein>
<gene>
    <name evidence="2" type="ORF">F511_37228</name>
</gene>
<reference evidence="2 3" key="1">
    <citation type="journal article" date="2015" name="Proc. Natl. Acad. Sci. U.S.A.">
        <title>The resurrection genome of Boea hygrometrica: A blueprint for survival of dehydration.</title>
        <authorList>
            <person name="Xiao L."/>
            <person name="Yang G."/>
            <person name="Zhang L."/>
            <person name="Yang X."/>
            <person name="Zhao S."/>
            <person name="Ji Z."/>
            <person name="Zhou Q."/>
            <person name="Hu M."/>
            <person name="Wang Y."/>
            <person name="Chen M."/>
            <person name="Xu Y."/>
            <person name="Jin H."/>
            <person name="Xiao X."/>
            <person name="Hu G."/>
            <person name="Bao F."/>
            <person name="Hu Y."/>
            <person name="Wan P."/>
            <person name="Li L."/>
            <person name="Deng X."/>
            <person name="Kuang T."/>
            <person name="Xiang C."/>
            <person name="Zhu J.K."/>
            <person name="Oliver M.J."/>
            <person name="He Y."/>
        </authorList>
    </citation>
    <scope>NUCLEOTIDE SEQUENCE [LARGE SCALE GENOMIC DNA]</scope>
    <source>
        <strain evidence="3">cv. XS01</strain>
    </source>
</reference>
<accession>A0A2Z7CF57</accession>
<evidence type="ECO:0000256" key="1">
    <source>
        <dbReference type="SAM" id="MobiDB-lite"/>
    </source>
</evidence>
<evidence type="ECO:0000313" key="2">
    <source>
        <dbReference type="EMBL" id="KZV45568.1"/>
    </source>
</evidence>
<evidence type="ECO:0000313" key="3">
    <source>
        <dbReference type="Proteomes" id="UP000250235"/>
    </source>
</evidence>
<dbReference type="AlphaFoldDB" id="A0A2Z7CF57"/>
<proteinExistence type="predicted"/>